<sequence length="246" mass="26201">MLSSLFFSLTLFSAVVGQTTISDITDTTEFPYVFRVQLSDQGYPTTFPGFAVSQKYILTSNKAFRDDATLITISDQLGVVYPTPKSTEIAGHFAILRICKKLPGPYVSMSRSSFNNLTASVPDAEFILFKEDDDVLKRVTPLNVLDAAGCEATTNASVAAESICVEINATPDFCSHISDAFGDGSTPTKFRAPAVVIGGQVNAIYTSSSVVGCNSSSVNDQVGSYSSFWLSVDAIIGEIPDGVANP</sequence>
<evidence type="ECO:0008006" key="4">
    <source>
        <dbReference type="Google" id="ProtNLM"/>
    </source>
</evidence>
<organism evidence="2 3">
    <name type="scientific">Cloeon dipterum</name>
    <dbReference type="NCBI Taxonomy" id="197152"/>
    <lineage>
        <taxon>Eukaryota</taxon>
        <taxon>Metazoa</taxon>
        <taxon>Ecdysozoa</taxon>
        <taxon>Arthropoda</taxon>
        <taxon>Hexapoda</taxon>
        <taxon>Insecta</taxon>
        <taxon>Pterygota</taxon>
        <taxon>Palaeoptera</taxon>
        <taxon>Ephemeroptera</taxon>
        <taxon>Pisciforma</taxon>
        <taxon>Baetidae</taxon>
        <taxon>Cloeon</taxon>
    </lineage>
</organism>
<reference evidence="2 3" key="1">
    <citation type="submission" date="2020-04" db="EMBL/GenBank/DDBJ databases">
        <authorList>
            <person name="Alioto T."/>
            <person name="Alioto T."/>
            <person name="Gomez Garrido J."/>
        </authorList>
    </citation>
    <scope>NUCLEOTIDE SEQUENCE [LARGE SCALE GENOMIC DNA]</scope>
</reference>
<dbReference type="AlphaFoldDB" id="A0A8S1DYY9"/>
<keyword evidence="1" id="KW-0732">Signal</keyword>
<gene>
    <name evidence="2" type="ORF">CLODIP_2_CD12703</name>
</gene>
<feature type="chain" id="PRO_5035713262" description="Peptidase S1 domain-containing protein" evidence="1">
    <location>
        <begin position="18"/>
        <end position="246"/>
    </location>
</feature>
<dbReference type="Proteomes" id="UP000494165">
    <property type="component" value="Unassembled WGS sequence"/>
</dbReference>
<accession>A0A8S1DYY9</accession>
<evidence type="ECO:0000313" key="3">
    <source>
        <dbReference type="Proteomes" id="UP000494165"/>
    </source>
</evidence>
<keyword evidence="3" id="KW-1185">Reference proteome</keyword>
<dbReference type="EMBL" id="CADEPI010000478">
    <property type="protein sequence ID" value="CAB3386375.1"/>
    <property type="molecule type" value="Genomic_DNA"/>
</dbReference>
<comment type="caution">
    <text evidence="2">The sequence shown here is derived from an EMBL/GenBank/DDBJ whole genome shotgun (WGS) entry which is preliminary data.</text>
</comment>
<proteinExistence type="predicted"/>
<protein>
    <recommendedName>
        <fullName evidence="4">Peptidase S1 domain-containing protein</fullName>
    </recommendedName>
</protein>
<name>A0A8S1DYY9_9INSE</name>
<evidence type="ECO:0000256" key="1">
    <source>
        <dbReference type="SAM" id="SignalP"/>
    </source>
</evidence>
<feature type="signal peptide" evidence="1">
    <location>
        <begin position="1"/>
        <end position="17"/>
    </location>
</feature>
<evidence type="ECO:0000313" key="2">
    <source>
        <dbReference type="EMBL" id="CAB3386375.1"/>
    </source>
</evidence>